<reference evidence="15 16" key="1">
    <citation type="journal article" date="2015" name="Genome Announc.">
        <title>Complete Genome Sequence of Sedimenticola thiotaurini Strain SIP-G1, a Polyphosphate- and Polyhydroxyalkanoate-Accumulating Sulfur-Oxidizing Gammaproteobacterium Isolated from Salt Marsh Sediments.</title>
        <authorList>
            <person name="Flood B.E."/>
            <person name="Jones D.S."/>
            <person name="Bailey J.V."/>
        </authorList>
    </citation>
    <scope>NUCLEOTIDE SEQUENCE [LARGE SCALE GENOMIC DNA]</scope>
    <source>
        <strain evidence="15 16">SIP-G1</strain>
    </source>
</reference>
<dbReference type="InterPro" id="IPR036250">
    <property type="entry name" value="AcylCo_DH-like_C"/>
</dbReference>
<evidence type="ECO:0000256" key="2">
    <source>
        <dbReference type="ARBA" id="ARBA00009347"/>
    </source>
</evidence>
<dbReference type="SUPFAM" id="SSF47203">
    <property type="entry name" value="Acyl-CoA dehydrogenase C-terminal domain-like"/>
    <property type="match status" value="1"/>
</dbReference>
<evidence type="ECO:0000256" key="5">
    <source>
        <dbReference type="ARBA" id="ARBA00023002"/>
    </source>
</evidence>
<evidence type="ECO:0000256" key="7">
    <source>
        <dbReference type="ARBA" id="ARBA00058683"/>
    </source>
</evidence>
<evidence type="ECO:0000259" key="11">
    <source>
        <dbReference type="Pfam" id="PF00441"/>
    </source>
</evidence>
<dbReference type="AlphaFoldDB" id="A0A0F7JXR4"/>
<dbReference type="PATRIC" id="fig|1543721.4.peg.582"/>
<organism evidence="15 16">
    <name type="scientific">Sedimenticola thiotaurini</name>
    <dbReference type="NCBI Taxonomy" id="1543721"/>
    <lineage>
        <taxon>Bacteria</taxon>
        <taxon>Pseudomonadati</taxon>
        <taxon>Pseudomonadota</taxon>
        <taxon>Gammaproteobacteria</taxon>
        <taxon>Chromatiales</taxon>
        <taxon>Sedimenticolaceae</taxon>
        <taxon>Sedimenticola</taxon>
    </lineage>
</organism>
<keyword evidence="16" id="KW-1185">Reference proteome</keyword>
<keyword evidence="3 10" id="KW-0285">Flavoprotein</keyword>
<feature type="domain" description="Acyl-CoA oxidase/dehydrogenase middle" evidence="12">
    <location>
        <begin position="163"/>
        <end position="272"/>
    </location>
</feature>
<protein>
    <recommendedName>
        <fullName evidence="9">3-methylmercaptopropionyl-CoA dehydrogenase</fullName>
        <ecNumber evidence="8">1.3.99.41</ecNumber>
    </recommendedName>
</protein>
<evidence type="ECO:0000256" key="1">
    <source>
        <dbReference type="ARBA" id="ARBA00001974"/>
    </source>
</evidence>
<accession>A0A0F7JXR4</accession>
<proteinExistence type="inferred from homology"/>
<dbReference type="EC" id="1.3.99.41" evidence="8"/>
<dbReference type="GO" id="GO:0050660">
    <property type="term" value="F:flavin adenine dinucleotide binding"/>
    <property type="evidence" value="ECO:0007669"/>
    <property type="project" value="InterPro"/>
</dbReference>
<name>A0A0F7JXR4_9GAMM</name>
<gene>
    <name evidence="15" type="ORF">AAY24_02775</name>
</gene>
<evidence type="ECO:0000256" key="8">
    <source>
        <dbReference type="ARBA" id="ARBA00066694"/>
    </source>
</evidence>
<evidence type="ECO:0000259" key="14">
    <source>
        <dbReference type="Pfam" id="PF12806"/>
    </source>
</evidence>
<comment type="function">
    <text evidence="7">Involved in the assimilation of dimethylsulphoniopropionate (DMSP), an important compound in the fixation of carbon in marine phytoplankton, by mediating the conversion of 3-(methylthio)propanoyl-CoA (MMPA-CoA) to 3-(methylthio)acryloyl-CoA (MTA-CoA).</text>
</comment>
<dbReference type="InterPro" id="IPR006091">
    <property type="entry name" value="Acyl-CoA_Oxase/DH_mid-dom"/>
</dbReference>
<sequence length="595" mass="65635">MPSYKAPIRDLQFVFHELLEADETLHNLPGFDEVSPDLVDAILEEGGKICEELLHPLNQSGDQEGCQFNDGQVTTPKGFKEAYSTYIEGGWPSLAADPELGGQGLPETVAFMMEEMLCSANVSFSLYPGLTRGAISALNHHASDELKQQYLPKMVEGRWSGTMCLTEPHCGTDLGLVRTRAVPNEDGSYAISGTKIFITGGEHDLTENIIHLVLARLPDAPEGVRGISLFLVPKRLPDANNEPGEQNGVSCGSIEHKMGIKGSATCVMNFDSATGYLVGPENKGLACMFTMMNSERLAIGMQGLGLGEVAYQNAVEYARERLQSRSATGVKAPDKPADPLLVHPDIRRMLLTTRAYNEGARALATWTAMNIDLAHRHPDEQVRQEADDYVALITPIIKAFFSDYGYETTTLCQQVYGGHGYIQEWGMEQFVRDARIAQIYEGTNGIQALDLVRRKLYINDGRLPKRFFSMLDNYIAENGDNPSLAEFINPLRDANALLQDLTSWLIAESEQNPDELGAAATDYLRIFALTTFAWLWARMAAVALEKVESDSSGFYRTKLNTARFFMGRLLPQIQGLNSGIRSGAGLMMAFDESEF</sequence>
<dbReference type="InterPro" id="IPR037069">
    <property type="entry name" value="AcylCoA_DH/ox_N_sf"/>
</dbReference>
<comment type="catalytic activity">
    <reaction evidence="6">
        <text>3-(methylsulfanyl)propanoyl-CoA + oxidized [electron-transfer flavoprotein] + H(+) = 3-(methylsulfanyl)acryloyl-CoA + reduced [electron-transfer flavoprotein]</text>
        <dbReference type="Rhea" id="RHEA:52612"/>
        <dbReference type="Rhea" id="RHEA-COMP:10685"/>
        <dbReference type="Rhea" id="RHEA-COMP:10686"/>
        <dbReference type="ChEBI" id="CHEBI:15378"/>
        <dbReference type="ChEBI" id="CHEBI:57692"/>
        <dbReference type="ChEBI" id="CHEBI:58307"/>
        <dbReference type="ChEBI" id="CHEBI:82815"/>
        <dbReference type="ChEBI" id="CHEBI:84994"/>
        <dbReference type="EC" id="1.3.99.41"/>
    </reaction>
    <physiologicalReaction direction="left-to-right" evidence="6">
        <dbReference type="Rhea" id="RHEA:52613"/>
    </physiologicalReaction>
</comment>
<dbReference type="Gene3D" id="2.40.110.10">
    <property type="entry name" value="Butyryl-CoA Dehydrogenase, subunit A, domain 2"/>
    <property type="match status" value="1"/>
</dbReference>
<dbReference type="Pfam" id="PF00441">
    <property type="entry name" value="Acyl-CoA_dh_1"/>
    <property type="match status" value="1"/>
</dbReference>
<keyword evidence="4 10" id="KW-0274">FAD</keyword>
<evidence type="ECO:0000313" key="16">
    <source>
        <dbReference type="Proteomes" id="UP000034410"/>
    </source>
</evidence>
<dbReference type="Pfam" id="PF12806">
    <property type="entry name" value="Acyl-CoA_dh_C"/>
    <property type="match status" value="1"/>
</dbReference>
<evidence type="ECO:0000313" key="15">
    <source>
        <dbReference type="EMBL" id="AKH19448.1"/>
    </source>
</evidence>
<dbReference type="InterPro" id="IPR052166">
    <property type="entry name" value="Diverse_Acyl-CoA_DH"/>
</dbReference>
<dbReference type="Pfam" id="PF02771">
    <property type="entry name" value="Acyl-CoA_dh_N"/>
    <property type="match status" value="1"/>
</dbReference>
<evidence type="ECO:0000256" key="9">
    <source>
        <dbReference type="ARBA" id="ARBA00069043"/>
    </source>
</evidence>
<dbReference type="Gene3D" id="1.10.540.10">
    <property type="entry name" value="Acyl-CoA dehydrogenase/oxidase, N-terminal domain"/>
    <property type="match status" value="1"/>
</dbReference>
<dbReference type="OrthoDB" id="9764895at2"/>
<evidence type="ECO:0000259" key="12">
    <source>
        <dbReference type="Pfam" id="PF02770"/>
    </source>
</evidence>
<dbReference type="RefSeq" id="WP_046858387.1">
    <property type="nucleotide sequence ID" value="NZ_CP011412.1"/>
</dbReference>
<keyword evidence="5 10" id="KW-0560">Oxidoreductase</keyword>
<dbReference type="Gene3D" id="1.20.140.10">
    <property type="entry name" value="Butyryl-CoA Dehydrogenase, subunit A, domain 3"/>
    <property type="match status" value="1"/>
</dbReference>
<dbReference type="PANTHER" id="PTHR42803">
    <property type="entry name" value="ACYL-COA DEHYDROGENASE"/>
    <property type="match status" value="1"/>
</dbReference>
<evidence type="ECO:0000259" key="13">
    <source>
        <dbReference type="Pfam" id="PF02771"/>
    </source>
</evidence>
<dbReference type="FunFam" id="2.40.110.10:FF:000031">
    <property type="entry name" value="Acyl-CoA dehydrogenase, putative"/>
    <property type="match status" value="1"/>
</dbReference>
<evidence type="ECO:0000256" key="3">
    <source>
        <dbReference type="ARBA" id="ARBA00022630"/>
    </source>
</evidence>
<dbReference type="SUPFAM" id="SSF56645">
    <property type="entry name" value="Acyl-CoA dehydrogenase NM domain-like"/>
    <property type="match status" value="1"/>
</dbReference>
<evidence type="ECO:0000256" key="10">
    <source>
        <dbReference type="RuleBase" id="RU362125"/>
    </source>
</evidence>
<dbReference type="GO" id="GO:0016627">
    <property type="term" value="F:oxidoreductase activity, acting on the CH-CH group of donors"/>
    <property type="evidence" value="ECO:0007669"/>
    <property type="project" value="InterPro"/>
</dbReference>
<evidence type="ECO:0000256" key="6">
    <source>
        <dbReference type="ARBA" id="ARBA00051388"/>
    </source>
</evidence>
<dbReference type="PANTHER" id="PTHR42803:SF1">
    <property type="entry name" value="BROAD-SPECIFICITY LINEAR ACYL-COA DEHYDROGENASE FADE5"/>
    <property type="match status" value="1"/>
</dbReference>
<dbReference type="Pfam" id="PF02770">
    <property type="entry name" value="Acyl-CoA_dh_M"/>
    <property type="match status" value="1"/>
</dbReference>
<comment type="cofactor">
    <cofactor evidence="1 10">
        <name>FAD</name>
        <dbReference type="ChEBI" id="CHEBI:57692"/>
    </cofactor>
</comment>
<evidence type="ECO:0000256" key="4">
    <source>
        <dbReference type="ARBA" id="ARBA00022827"/>
    </source>
</evidence>
<dbReference type="InterPro" id="IPR025878">
    <property type="entry name" value="Acyl-CoA_dh-like_C_dom"/>
</dbReference>
<feature type="domain" description="Acyl-CoA dehydrogenase/oxidase N-terminal" evidence="13">
    <location>
        <begin position="80"/>
        <end position="157"/>
    </location>
</feature>
<comment type="similarity">
    <text evidence="2 10">Belongs to the acyl-CoA dehydrogenase family.</text>
</comment>
<feature type="domain" description="Acetyl-CoA dehydrogenase-like C-terminal" evidence="14">
    <location>
        <begin position="468"/>
        <end position="591"/>
    </location>
</feature>
<dbReference type="InterPro" id="IPR046373">
    <property type="entry name" value="Acyl-CoA_Oxase/DH_mid-dom_sf"/>
</dbReference>
<dbReference type="KEGG" id="seds:AAY24_02775"/>
<feature type="domain" description="Acyl-CoA dehydrogenase/oxidase C-terminal" evidence="11">
    <location>
        <begin position="282"/>
        <end position="454"/>
    </location>
</feature>
<dbReference type="InterPro" id="IPR013786">
    <property type="entry name" value="AcylCoA_DH/ox_N"/>
</dbReference>
<dbReference type="FunFam" id="1.10.540.10:FF:000080">
    <property type="entry name" value="Probable acyl-coA dehydrogenase"/>
    <property type="match status" value="1"/>
</dbReference>
<dbReference type="Proteomes" id="UP000034410">
    <property type="component" value="Chromosome"/>
</dbReference>
<dbReference type="InterPro" id="IPR009100">
    <property type="entry name" value="AcylCoA_DH/oxidase_NM_dom_sf"/>
</dbReference>
<dbReference type="InterPro" id="IPR009075">
    <property type="entry name" value="AcylCo_DH/oxidase_C"/>
</dbReference>
<dbReference type="EMBL" id="CP011412">
    <property type="protein sequence ID" value="AKH19448.1"/>
    <property type="molecule type" value="Genomic_DNA"/>
</dbReference>